<evidence type="ECO:0000256" key="1">
    <source>
        <dbReference type="SAM" id="Phobius"/>
    </source>
</evidence>
<keyword evidence="1" id="KW-0812">Transmembrane</keyword>
<dbReference type="AlphaFoldDB" id="A0A6A4V218"/>
<evidence type="ECO:0000313" key="2">
    <source>
        <dbReference type="EMBL" id="KAF0287635.1"/>
    </source>
</evidence>
<dbReference type="EMBL" id="VIIS01002179">
    <property type="protein sequence ID" value="KAF0287635.1"/>
    <property type="molecule type" value="Genomic_DNA"/>
</dbReference>
<dbReference type="OrthoDB" id="6387458at2759"/>
<dbReference type="Proteomes" id="UP000440578">
    <property type="component" value="Unassembled WGS sequence"/>
</dbReference>
<name>A0A6A4V218_AMPAM</name>
<keyword evidence="3" id="KW-1185">Reference proteome</keyword>
<feature type="transmembrane region" description="Helical" evidence="1">
    <location>
        <begin position="165"/>
        <end position="183"/>
    </location>
</feature>
<keyword evidence="1" id="KW-1133">Transmembrane helix</keyword>
<proteinExistence type="predicted"/>
<sequence>MSLSGKTPVQVIDESVLYEELENCSCFKFIAFKELRMPFRHTGFLLFFDNVPKYTINVRTEDDSWSHWLQSLVVAPGRTTVESAESLGNVKYVGRPVVHVLNSDEERVAARSDLKTMLEPKRWYSLLWQNCRNHVQGIMGRLDDRHPGLRDAGHRELQQIHAEDWTLLTVIGLLVMIPIAIVLKR</sequence>
<comment type="caution">
    <text evidence="2">The sequence shown here is derived from an EMBL/GenBank/DDBJ whole genome shotgun (WGS) entry which is preliminary data.</text>
</comment>
<accession>A0A6A4V218</accession>
<organism evidence="2 3">
    <name type="scientific">Amphibalanus amphitrite</name>
    <name type="common">Striped barnacle</name>
    <name type="synonym">Balanus amphitrite</name>
    <dbReference type="NCBI Taxonomy" id="1232801"/>
    <lineage>
        <taxon>Eukaryota</taxon>
        <taxon>Metazoa</taxon>
        <taxon>Ecdysozoa</taxon>
        <taxon>Arthropoda</taxon>
        <taxon>Crustacea</taxon>
        <taxon>Multicrustacea</taxon>
        <taxon>Cirripedia</taxon>
        <taxon>Thoracica</taxon>
        <taxon>Thoracicalcarea</taxon>
        <taxon>Balanomorpha</taxon>
        <taxon>Balanoidea</taxon>
        <taxon>Balanidae</taxon>
        <taxon>Amphibalaninae</taxon>
        <taxon>Amphibalanus</taxon>
    </lineage>
</organism>
<gene>
    <name evidence="2" type="ORF">FJT64_014018</name>
</gene>
<reference evidence="2 3" key="1">
    <citation type="submission" date="2019-07" db="EMBL/GenBank/DDBJ databases">
        <title>Draft genome assembly of a fouling barnacle, Amphibalanus amphitrite (Darwin, 1854): The first reference genome for Thecostraca.</title>
        <authorList>
            <person name="Kim W."/>
        </authorList>
    </citation>
    <scope>NUCLEOTIDE SEQUENCE [LARGE SCALE GENOMIC DNA]</scope>
    <source>
        <strain evidence="2">SNU_AA5</strain>
        <tissue evidence="2">Soma without cirri and trophi</tissue>
    </source>
</reference>
<protein>
    <submittedName>
        <fullName evidence="2">Uncharacterized protein</fullName>
    </submittedName>
</protein>
<evidence type="ECO:0000313" key="3">
    <source>
        <dbReference type="Proteomes" id="UP000440578"/>
    </source>
</evidence>
<keyword evidence="1" id="KW-0472">Membrane</keyword>